<name>A0A6D2L5P6_9BRAS</name>
<dbReference type="OrthoDB" id="1747743at2759"/>
<reference evidence="2" key="1">
    <citation type="submission" date="2020-01" db="EMBL/GenBank/DDBJ databases">
        <authorList>
            <person name="Mishra B."/>
        </authorList>
    </citation>
    <scope>NUCLEOTIDE SEQUENCE [LARGE SCALE GENOMIC DNA]</scope>
</reference>
<protein>
    <recommendedName>
        <fullName evidence="4">Retrotransposon gag domain-containing protein</fullName>
    </recommendedName>
</protein>
<dbReference type="Proteomes" id="UP000467841">
    <property type="component" value="Unassembled WGS sequence"/>
</dbReference>
<dbReference type="AlphaFoldDB" id="A0A6D2L5P6"/>
<keyword evidence="3" id="KW-1185">Reference proteome</keyword>
<evidence type="ECO:0000256" key="1">
    <source>
        <dbReference type="SAM" id="MobiDB-lite"/>
    </source>
</evidence>
<gene>
    <name evidence="2" type="ORF">MERR_LOCUS48178</name>
</gene>
<sequence length="243" mass="28044">MVAGNPAEMMNILNQNRTAQNLNKPKESPGLGCKDFQYVELCEVEQLEREGSKLVAEDELEPELVAEEALAASLELVTHSGVNLEPRWRRHDPKPPWFLIQAQDISKWACTMVSEKDDEEESSKSLNETMLEQIKKMMIEEFDRREHVKEGKQKQPKDPVTSKKKPVEDLSGYMMMIPPFLGNNDPDVYLDWEKKCEITFNRHNIADINRVKLAAMAFKYYALSWWKQVETARAYSGAYEIST</sequence>
<evidence type="ECO:0000313" key="2">
    <source>
        <dbReference type="EMBL" id="CAA7060942.1"/>
    </source>
</evidence>
<evidence type="ECO:0000313" key="3">
    <source>
        <dbReference type="Proteomes" id="UP000467841"/>
    </source>
</evidence>
<organism evidence="2 3">
    <name type="scientific">Microthlaspi erraticum</name>
    <dbReference type="NCBI Taxonomy" id="1685480"/>
    <lineage>
        <taxon>Eukaryota</taxon>
        <taxon>Viridiplantae</taxon>
        <taxon>Streptophyta</taxon>
        <taxon>Embryophyta</taxon>
        <taxon>Tracheophyta</taxon>
        <taxon>Spermatophyta</taxon>
        <taxon>Magnoliopsida</taxon>
        <taxon>eudicotyledons</taxon>
        <taxon>Gunneridae</taxon>
        <taxon>Pentapetalae</taxon>
        <taxon>rosids</taxon>
        <taxon>malvids</taxon>
        <taxon>Brassicales</taxon>
        <taxon>Brassicaceae</taxon>
        <taxon>Coluteocarpeae</taxon>
        <taxon>Microthlaspi</taxon>
    </lineage>
</organism>
<proteinExistence type="predicted"/>
<comment type="caution">
    <text evidence="2">The sequence shown here is derived from an EMBL/GenBank/DDBJ whole genome shotgun (WGS) entry which is preliminary data.</text>
</comment>
<dbReference type="EMBL" id="CACVBM020001840">
    <property type="protein sequence ID" value="CAA7060942.1"/>
    <property type="molecule type" value="Genomic_DNA"/>
</dbReference>
<feature type="region of interest" description="Disordered" evidence="1">
    <location>
        <begin position="145"/>
        <end position="165"/>
    </location>
</feature>
<accession>A0A6D2L5P6</accession>
<evidence type="ECO:0008006" key="4">
    <source>
        <dbReference type="Google" id="ProtNLM"/>
    </source>
</evidence>